<dbReference type="Pfam" id="PF09722">
    <property type="entry name" value="Xre_MbcA_ParS_C"/>
    <property type="match status" value="1"/>
</dbReference>
<keyword evidence="4" id="KW-1185">Reference proteome</keyword>
<comment type="caution">
    <text evidence="3">The sequence shown here is derived from an EMBL/GenBank/DDBJ whole genome shotgun (WGS) entry which is preliminary data.</text>
</comment>
<dbReference type="Proteomes" id="UP000319941">
    <property type="component" value="Unassembled WGS sequence"/>
</dbReference>
<accession>A0A558HKS9</accession>
<sequence length="133" mass="14951">MSTATAIDRVSPTNPNVGRVALKSFFNIMEKWQCSAADQRVLLGGIGTTTFHKYRKLPEVRLPNDTLERISYVMGIHKALRILFSNTPEMAHEWVRRANRAAPFNGRSALDYMLAGQVVSLADTRRYLDGVRG</sequence>
<dbReference type="STRING" id="553385.GCA_000591415_00041"/>
<dbReference type="GO" id="GO:0003677">
    <property type="term" value="F:DNA binding"/>
    <property type="evidence" value="ECO:0007669"/>
    <property type="project" value="InterPro"/>
</dbReference>
<reference evidence="3 4" key="1">
    <citation type="submission" date="2019-07" db="EMBL/GenBank/DDBJ databases">
        <title>Diversity of Bacteria from Kongsfjorden, Arctic.</title>
        <authorList>
            <person name="Yu Y."/>
        </authorList>
    </citation>
    <scope>NUCLEOTIDE SEQUENCE [LARGE SCALE GENOMIC DNA]</scope>
    <source>
        <strain evidence="3 4">SM1923</strain>
    </source>
</reference>
<dbReference type="AlphaFoldDB" id="A0A558HKS9"/>
<dbReference type="InterPro" id="IPR024467">
    <property type="entry name" value="Xre/MbcA/ParS-like_toxin-bd"/>
</dbReference>
<dbReference type="OrthoDB" id="117888at2"/>
<dbReference type="EMBL" id="VNFH01000007">
    <property type="protein sequence ID" value="TVU69668.1"/>
    <property type="molecule type" value="Genomic_DNA"/>
</dbReference>
<feature type="domain" description="Antitoxin Xre/MbcA/ParS-like toxin-binding" evidence="1">
    <location>
        <begin position="79"/>
        <end position="133"/>
    </location>
</feature>
<proteinExistence type="predicted"/>
<evidence type="ECO:0000259" key="1">
    <source>
        <dbReference type="Pfam" id="PF09722"/>
    </source>
</evidence>
<dbReference type="RefSeq" id="WP_024950493.1">
    <property type="nucleotide sequence ID" value="NZ_CAWOWR010000127.1"/>
</dbReference>
<dbReference type="Pfam" id="PF20432">
    <property type="entry name" value="Xre-like-HTH"/>
    <property type="match status" value="1"/>
</dbReference>
<feature type="domain" description="Antitoxin Xre-like helix-turn-helix" evidence="2">
    <location>
        <begin position="19"/>
        <end position="75"/>
    </location>
</feature>
<evidence type="ECO:0000259" key="2">
    <source>
        <dbReference type="Pfam" id="PF20432"/>
    </source>
</evidence>
<name>A0A558HKS9_9GAMM</name>
<evidence type="ECO:0000313" key="3">
    <source>
        <dbReference type="EMBL" id="TVU69668.1"/>
    </source>
</evidence>
<protein>
    <submittedName>
        <fullName evidence="3">DUF2384 domain-containing protein</fullName>
    </submittedName>
</protein>
<gene>
    <name evidence="3" type="ORF">FQP86_11210</name>
</gene>
<evidence type="ECO:0000313" key="4">
    <source>
        <dbReference type="Proteomes" id="UP000319941"/>
    </source>
</evidence>
<organism evidence="3 4">
    <name type="scientific">Cobetia crustatorum</name>
    <dbReference type="NCBI Taxonomy" id="553385"/>
    <lineage>
        <taxon>Bacteria</taxon>
        <taxon>Pseudomonadati</taxon>
        <taxon>Pseudomonadota</taxon>
        <taxon>Gammaproteobacteria</taxon>
        <taxon>Oceanospirillales</taxon>
        <taxon>Halomonadaceae</taxon>
        <taxon>Cobetia</taxon>
    </lineage>
</organism>
<dbReference type="InterPro" id="IPR046847">
    <property type="entry name" value="Xre-like_HTH"/>
</dbReference>